<dbReference type="OrthoDB" id="1048788at2"/>
<dbReference type="Pfam" id="PF12725">
    <property type="entry name" value="DUF3810"/>
    <property type="match status" value="1"/>
</dbReference>
<keyword evidence="1" id="KW-1133">Transmembrane helix</keyword>
<protein>
    <recommendedName>
        <fullName evidence="4">Amino acid permease</fullName>
    </recommendedName>
</protein>
<sequence length="355" mass="41682">MRITKRGAFLIFLIIQIIGINLLKLFPEFVESYYSNGLYVFLSKLMRYCFGWIPFSVGDVFYTIAVIYLLRWLYKNYKRIYKDSLNWFLDVVTVISIAYFAFHLLWAFNYYRLPLHKSLGIKAEYSTEELVSFTKRLIEKSNTIHLQLSKNDSLKVDLPYTKKEVFDKVKNGYEILSESYPHLSYNPKSLKKSVYSLPLTYMGFSGYLNPFTNEAQVDGLIPIYKFPTTSCHEVAHQLGYAAENEANFIGALAAVNNEDQYFKYSGYTFALRYCLAEVYKRDKDKYNSLLETINRGILKNYKEAQDFWKSYQNPIEPFFEKTFDTFLKANNQSQGMKSYSYVVALLVNYYNNKPL</sequence>
<dbReference type="STRING" id="1089305.SAMN05444148_1828"/>
<reference evidence="3" key="1">
    <citation type="submission" date="2016-11" db="EMBL/GenBank/DDBJ databases">
        <authorList>
            <person name="Varghese N."/>
            <person name="Submissions S."/>
        </authorList>
    </citation>
    <scope>NUCLEOTIDE SEQUENCE [LARGE SCALE GENOMIC DNA]</scope>
    <source>
        <strain evidence="3">DSM 25330</strain>
    </source>
</reference>
<dbReference type="Proteomes" id="UP000184522">
    <property type="component" value="Unassembled WGS sequence"/>
</dbReference>
<keyword evidence="1" id="KW-0472">Membrane</keyword>
<evidence type="ECO:0000313" key="3">
    <source>
        <dbReference type="Proteomes" id="UP000184522"/>
    </source>
</evidence>
<keyword evidence="3" id="KW-1185">Reference proteome</keyword>
<name>A0A1M5SC20_9FLAO</name>
<feature type="transmembrane region" description="Helical" evidence="1">
    <location>
        <begin position="85"/>
        <end position="108"/>
    </location>
</feature>
<feature type="transmembrane region" description="Helical" evidence="1">
    <location>
        <begin position="7"/>
        <end position="25"/>
    </location>
</feature>
<evidence type="ECO:0000256" key="1">
    <source>
        <dbReference type="SAM" id="Phobius"/>
    </source>
</evidence>
<accession>A0A1M5SC20</accession>
<evidence type="ECO:0000313" key="2">
    <source>
        <dbReference type="EMBL" id="SHH36056.1"/>
    </source>
</evidence>
<keyword evidence="1" id="KW-0812">Transmembrane</keyword>
<feature type="transmembrane region" description="Helical" evidence="1">
    <location>
        <begin position="45"/>
        <end position="73"/>
    </location>
</feature>
<organism evidence="2 3">
    <name type="scientific">Winogradskyella jejuensis</name>
    <dbReference type="NCBI Taxonomy" id="1089305"/>
    <lineage>
        <taxon>Bacteria</taxon>
        <taxon>Pseudomonadati</taxon>
        <taxon>Bacteroidota</taxon>
        <taxon>Flavobacteriia</taxon>
        <taxon>Flavobacteriales</taxon>
        <taxon>Flavobacteriaceae</taxon>
        <taxon>Winogradskyella</taxon>
    </lineage>
</organism>
<dbReference type="RefSeq" id="WP_073085698.1">
    <property type="nucleotide sequence ID" value="NZ_FQWS01000002.1"/>
</dbReference>
<proteinExistence type="predicted"/>
<dbReference type="AlphaFoldDB" id="A0A1M5SC20"/>
<evidence type="ECO:0008006" key="4">
    <source>
        <dbReference type="Google" id="ProtNLM"/>
    </source>
</evidence>
<dbReference type="InterPro" id="IPR024294">
    <property type="entry name" value="DUF3810"/>
</dbReference>
<gene>
    <name evidence="2" type="ORF">SAMN05444148_1828</name>
</gene>
<dbReference type="EMBL" id="FQWS01000002">
    <property type="protein sequence ID" value="SHH36056.1"/>
    <property type="molecule type" value="Genomic_DNA"/>
</dbReference>